<reference evidence="3 4" key="1">
    <citation type="submission" date="2022-05" db="EMBL/GenBank/DDBJ databases">
        <authorList>
            <consortium name="Genoscope - CEA"/>
            <person name="William W."/>
        </authorList>
    </citation>
    <scope>NUCLEOTIDE SEQUENCE [LARGE SCALE GENOMIC DNA]</scope>
</reference>
<dbReference type="InterPro" id="IPR001283">
    <property type="entry name" value="CRISP-related"/>
</dbReference>
<dbReference type="InterPro" id="IPR035940">
    <property type="entry name" value="CAP_sf"/>
</dbReference>
<sequence>MYNGRPTFDLSLAQSNIKISGTGKSVNGRTSLNINVEIVGGTGPTQGPMTAPATGTGRPTAGTGAPKAGGFTEEERAGLAKHNEYRQIHEAPQMILNRQMCDQAKAYAVRLATMGTLQHSTESERRGQGENLSMGCSTSGPQSMEEAVTNWYNEVCDPGYNFASGGFSGGTGHFTQVVWKGSTELGIGRAESQQGSMKCAYIVGRYKPAGNMMGDFPENVKKGSFRRSQCHSNSNPGWPWRKFVDQNGKGPINKNRVTKVDVPEYHFNVQSAHKIQLLKKKTF</sequence>
<name>A0ABN8P111_9CNID</name>
<dbReference type="PANTHER" id="PTHR10334">
    <property type="entry name" value="CYSTEINE-RICH SECRETORY PROTEIN-RELATED"/>
    <property type="match status" value="1"/>
</dbReference>
<evidence type="ECO:0000313" key="3">
    <source>
        <dbReference type="EMBL" id="CAH3129842.1"/>
    </source>
</evidence>
<feature type="compositionally biased region" description="Low complexity" evidence="1">
    <location>
        <begin position="45"/>
        <end position="69"/>
    </location>
</feature>
<protein>
    <recommendedName>
        <fullName evidence="2">SCP domain-containing protein</fullName>
    </recommendedName>
</protein>
<dbReference type="PRINTS" id="PR00837">
    <property type="entry name" value="V5TPXLIKE"/>
</dbReference>
<dbReference type="InterPro" id="IPR014044">
    <property type="entry name" value="CAP_dom"/>
</dbReference>
<dbReference type="EMBL" id="CALNXK010000047">
    <property type="protein sequence ID" value="CAH3129842.1"/>
    <property type="molecule type" value="Genomic_DNA"/>
</dbReference>
<dbReference type="CDD" id="cd05382">
    <property type="entry name" value="CAP_GAPR1-like"/>
    <property type="match status" value="1"/>
</dbReference>
<keyword evidence="4" id="KW-1185">Reference proteome</keyword>
<evidence type="ECO:0000259" key="2">
    <source>
        <dbReference type="SMART" id="SM00198"/>
    </source>
</evidence>
<dbReference type="Gene3D" id="3.40.33.10">
    <property type="entry name" value="CAP"/>
    <property type="match status" value="1"/>
</dbReference>
<dbReference type="SUPFAM" id="SSF55797">
    <property type="entry name" value="PR-1-like"/>
    <property type="match status" value="1"/>
</dbReference>
<proteinExistence type="predicted"/>
<dbReference type="PROSITE" id="PS01009">
    <property type="entry name" value="CRISP_1"/>
    <property type="match status" value="1"/>
</dbReference>
<dbReference type="Proteomes" id="UP001159405">
    <property type="component" value="Unassembled WGS sequence"/>
</dbReference>
<feature type="compositionally biased region" description="Polar residues" evidence="1">
    <location>
        <begin position="130"/>
        <end position="140"/>
    </location>
</feature>
<dbReference type="Pfam" id="PF00188">
    <property type="entry name" value="CAP"/>
    <property type="match status" value="1"/>
</dbReference>
<dbReference type="InterPro" id="IPR018244">
    <property type="entry name" value="Allrgn_V5/Tpx1_CS"/>
</dbReference>
<dbReference type="SMART" id="SM00198">
    <property type="entry name" value="SCP"/>
    <property type="match status" value="1"/>
</dbReference>
<feature type="region of interest" description="Disordered" evidence="1">
    <location>
        <begin position="118"/>
        <end position="140"/>
    </location>
</feature>
<evidence type="ECO:0000313" key="4">
    <source>
        <dbReference type="Proteomes" id="UP001159405"/>
    </source>
</evidence>
<dbReference type="InterPro" id="IPR034113">
    <property type="entry name" value="SCP_GAPR1-like"/>
</dbReference>
<comment type="caution">
    <text evidence="3">The sequence shown here is derived from an EMBL/GenBank/DDBJ whole genome shotgun (WGS) entry which is preliminary data.</text>
</comment>
<organism evidence="3 4">
    <name type="scientific">Porites lobata</name>
    <dbReference type="NCBI Taxonomy" id="104759"/>
    <lineage>
        <taxon>Eukaryota</taxon>
        <taxon>Metazoa</taxon>
        <taxon>Cnidaria</taxon>
        <taxon>Anthozoa</taxon>
        <taxon>Hexacorallia</taxon>
        <taxon>Scleractinia</taxon>
        <taxon>Fungiina</taxon>
        <taxon>Poritidae</taxon>
        <taxon>Porites</taxon>
    </lineage>
</organism>
<evidence type="ECO:0000256" key="1">
    <source>
        <dbReference type="SAM" id="MobiDB-lite"/>
    </source>
</evidence>
<feature type="region of interest" description="Disordered" evidence="1">
    <location>
        <begin position="40"/>
        <end position="69"/>
    </location>
</feature>
<gene>
    <name evidence="3" type="ORF">PLOB_00034305</name>
</gene>
<feature type="domain" description="SCP" evidence="2">
    <location>
        <begin position="73"/>
        <end position="214"/>
    </location>
</feature>
<accession>A0ABN8P111</accession>